<evidence type="ECO:0000313" key="2">
    <source>
        <dbReference type="EMBL" id="MFC0523303.1"/>
    </source>
</evidence>
<feature type="transmembrane region" description="Helical" evidence="1">
    <location>
        <begin position="12"/>
        <end position="28"/>
    </location>
</feature>
<evidence type="ECO:0000313" key="3">
    <source>
        <dbReference type="Proteomes" id="UP001589836"/>
    </source>
</evidence>
<keyword evidence="1" id="KW-0812">Transmembrane</keyword>
<gene>
    <name evidence="2" type="ORF">ACFFGV_06870</name>
</gene>
<evidence type="ECO:0000256" key="1">
    <source>
        <dbReference type="SAM" id="Phobius"/>
    </source>
</evidence>
<keyword evidence="3" id="KW-1185">Reference proteome</keyword>
<dbReference type="RefSeq" id="WP_377345937.1">
    <property type="nucleotide sequence ID" value="NZ_JBHLTP010000004.1"/>
</dbReference>
<organism evidence="2 3">
    <name type="scientific">Pontibacillus salicampi</name>
    <dbReference type="NCBI Taxonomy" id="1449801"/>
    <lineage>
        <taxon>Bacteria</taxon>
        <taxon>Bacillati</taxon>
        <taxon>Bacillota</taxon>
        <taxon>Bacilli</taxon>
        <taxon>Bacillales</taxon>
        <taxon>Bacillaceae</taxon>
        <taxon>Pontibacillus</taxon>
    </lineage>
</organism>
<dbReference type="Proteomes" id="UP001589836">
    <property type="component" value="Unassembled WGS sequence"/>
</dbReference>
<keyword evidence="1" id="KW-0472">Membrane</keyword>
<keyword evidence="1" id="KW-1133">Transmembrane helix</keyword>
<sequence length="134" mass="15552">MKWIWTTEGALYITLLCTLSVIYIMLTLQAKRQEESEVEAVSDSANVTTYFYHEGQNWYAFVKNEGSGKAVNVRAIIMGSEYFDIPEQEDFILESNEELSLGIFQDPITSIVVRWDDEEKHNKIAKSFHQMKQM</sequence>
<proteinExistence type="predicted"/>
<name>A0ABV6LLZ8_9BACI</name>
<protein>
    <submittedName>
        <fullName evidence="2">Uncharacterized protein</fullName>
    </submittedName>
</protein>
<reference evidence="2 3" key="1">
    <citation type="submission" date="2024-09" db="EMBL/GenBank/DDBJ databases">
        <authorList>
            <person name="Sun Q."/>
            <person name="Mori K."/>
        </authorList>
    </citation>
    <scope>NUCLEOTIDE SEQUENCE [LARGE SCALE GENOMIC DNA]</scope>
    <source>
        <strain evidence="2 3">NCAIM B.02529</strain>
    </source>
</reference>
<accession>A0ABV6LLZ8</accession>
<comment type="caution">
    <text evidence="2">The sequence shown here is derived from an EMBL/GenBank/DDBJ whole genome shotgun (WGS) entry which is preliminary data.</text>
</comment>
<dbReference type="EMBL" id="JBHLTP010000004">
    <property type="protein sequence ID" value="MFC0523303.1"/>
    <property type="molecule type" value="Genomic_DNA"/>
</dbReference>